<comment type="caution">
    <text evidence="1">The sequence shown here is derived from an EMBL/GenBank/DDBJ whole genome shotgun (WGS) entry which is preliminary data.</text>
</comment>
<proteinExistence type="predicted"/>
<protein>
    <submittedName>
        <fullName evidence="1">Uncharacterized protein</fullName>
    </submittedName>
</protein>
<organism evidence="1 2">
    <name type="scientific">Lipomyces orientalis</name>
    <dbReference type="NCBI Taxonomy" id="1233043"/>
    <lineage>
        <taxon>Eukaryota</taxon>
        <taxon>Fungi</taxon>
        <taxon>Dikarya</taxon>
        <taxon>Ascomycota</taxon>
        <taxon>Saccharomycotina</taxon>
        <taxon>Lipomycetes</taxon>
        <taxon>Lipomycetales</taxon>
        <taxon>Lipomycetaceae</taxon>
        <taxon>Lipomyces</taxon>
    </lineage>
</organism>
<keyword evidence="2" id="KW-1185">Reference proteome</keyword>
<gene>
    <name evidence="1" type="ORF">V1517DRAFT_291762</name>
</gene>
<reference evidence="2" key="1">
    <citation type="journal article" date="2024" name="Front. Bioeng. Biotechnol.">
        <title>Genome-scale model development and genomic sequencing of the oleaginous clade Lipomyces.</title>
        <authorList>
            <person name="Czajka J.J."/>
            <person name="Han Y."/>
            <person name="Kim J."/>
            <person name="Mondo S.J."/>
            <person name="Hofstad B.A."/>
            <person name="Robles A."/>
            <person name="Haridas S."/>
            <person name="Riley R."/>
            <person name="LaButti K."/>
            <person name="Pangilinan J."/>
            <person name="Andreopoulos W."/>
            <person name="Lipzen A."/>
            <person name="Yan J."/>
            <person name="Wang M."/>
            <person name="Ng V."/>
            <person name="Grigoriev I.V."/>
            <person name="Spatafora J.W."/>
            <person name="Magnuson J.K."/>
            <person name="Baker S.E."/>
            <person name="Pomraning K.R."/>
        </authorList>
    </citation>
    <scope>NUCLEOTIDE SEQUENCE [LARGE SCALE GENOMIC DNA]</scope>
    <source>
        <strain evidence="2">CBS 10300</strain>
    </source>
</reference>
<name>A0ACC3TMD5_9ASCO</name>
<dbReference type="Proteomes" id="UP001489719">
    <property type="component" value="Unassembled WGS sequence"/>
</dbReference>
<evidence type="ECO:0000313" key="1">
    <source>
        <dbReference type="EMBL" id="KAK9322337.1"/>
    </source>
</evidence>
<accession>A0ACC3TMD5</accession>
<dbReference type="EMBL" id="MU970079">
    <property type="protein sequence ID" value="KAK9322337.1"/>
    <property type="molecule type" value="Genomic_DNA"/>
</dbReference>
<sequence>MNSLFNHALKQSQSLKNDLDVFSASPSTASLALQGQISATLATLQRTIDEYDAMARRELVPAKQDKAFARIRNFRTEAGEARTLFEKLKKDREEAQNNLNRAELLGRRPHHSATPDNPYATGLTRNGSSVGGGGGGVQISDSIPAAAIPREFIQRTGDQLDEFIERGRAVLGDLVEQRNVLKSTQRKLYSAANTLGISNDTIKYIERRARQDKVVFWAGVVICLLSFYFILRWLR</sequence>
<evidence type="ECO:0000313" key="2">
    <source>
        <dbReference type="Proteomes" id="UP001489719"/>
    </source>
</evidence>